<feature type="transmembrane region" description="Helical" evidence="1">
    <location>
        <begin position="168"/>
        <end position="188"/>
    </location>
</feature>
<organism evidence="2 3">
    <name type="scientific">Clostridium saudiense</name>
    <dbReference type="NCBI Taxonomy" id="1414720"/>
    <lineage>
        <taxon>Bacteria</taxon>
        <taxon>Bacillati</taxon>
        <taxon>Bacillota</taxon>
        <taxon>Clostridia</taxon>
        <taxon>Eubacteriales</taxon>
        <taxon>Clostridiaceae</taxon>
        <taxon>Clostridium</taxon>
    </lineage>
</organism>
<dbReference type="EMBL" id="JACJLL010000042">
    <property type="protein sequence ID" value="MBM6819345.1"/>
    <property type="molecule type" value="Genomic_DNA"/>
</dbReference>
<evidence type="ECO:0000313" key="2">
    <source>
        <dbReference type="EMBL" id="MBM6819345.1"/>
    </source>
</evidence>
<dbReference type="Proteomes" id="UP000767334">
    <property type="component" value="Unassembled WGS sequence"/>
</dbReference>
<keyword evidence="1" id="KW-1133">Transmembrane helix</keyword>
<sequence length="220" mass="24975">MRKQFSESLRVGVLLALTGGFLDAYTYLCRGKVFANAQTGNMVMLGINFLEGNTRDIIKYLVPIIAFAVGVLVVEIIRHRLLDYEKVHWRQVVLAIEIILLIFVAFISYDYIANTLISLICAMQVESFRKFHGNAYATTMCTGNLRSGTEKLVVFMKNKDRNYLKVAFQYYFIIFVFCFGAFIGSIFSLNIGRKAILISCIPLVLSLVIMGYKKEENINS</sequence>
<feature type="transmembrane region" description="Helical" evidence="1">
    <location>
        <begin position="195"/>
        <end position="212"/>
    </location>
</feature>
<accession>A0ABS2FFL6</accession>
<dbReference type="PANTHER" id="PTHR37314">
    <property type="entry name" value="SLR0142 PROTEIN"/>
    <property type="match status" value="1"/>
</dbReference>
<dbReference type="RefSeq" id="WP_204572248.1">
    <property type="nucleotide sequence ID" value="NZ_JACJLL010000042.1"/>
</dbReference>
<keyword evidence="1" id="KW-0472">Membrane</keyword>
<protein>
    <submittedName>
        <fullName evidence="2">DUF1275 domain-containing protein</fullName>
    </submittedName>
</protein>
<dbReference type="PANTHER" id="PTHR37314:SF4">
    <property type="entry name" value="UPF0700 TRANSMEMBRANE PROTEIN YOAK"/>
    <property type="match status" value="1"/>
</dbReference>
<name>A0ABS2FFL6_9CLOT</name>
<keyword evidence="3" id="KW-1185">Reference proteome</keyword>
<feature type="transmembrane region" description="Helical" evidence="1">
    <location>
        <begin position="89"/>
        <end position="109"/>
    </location>
</feature>
<gene>
    <name evidence="2" type="ORF">H6A19_08350</name>
</gene>
<reference evidence="2 3" key="1">
    <citation type="journal article" date="2021" name="Sci. Rep.">
        <title>The distribution of antibiotic resistance genes in chicken gut microbiota commensals.</title>
        <authorList>
            <person name="Juricova H."/>
            <person name="Matiasovicova J."/>
            <person name="Kubasova T."/>
            <person name="Cejkova D."/>
            <person name="Rychlik I."/>
        </authorList>
    </citation>
    <scope>NUCLEOTIDE SEQUENCE [LARGE SCALE GENOMIC DNA]</scope>
    <source>
        <strain evidence="2 3">An435</strain>
    </source>
</reference>
<evidence type="ECO:0000313" key="3">
    <source>
        <dbReference type="Proteomes" id="UP000767334"/>
    </source>
</evidence>
<proteinExistence type="predicted"/>
<feature type="transmembrane region" description="Helical" evidence="1">
    <location>
        <begin position="57"/>
        <end position="77"/>
    </location>
</feature>
<keyword evidence="1" id="KW-0812">Transmembrane</keyword>
<dbReference type="InterPro" id="IPR010699">
    <property type="entry name" value="DUF1275"/>
</dbReference>
<evidence type="ECO:0000256" key="1">
    <source>
        <dbReference type="SAM" id="Phobius"/>
    </source>
</evidence>
<dbReference type="Pfam" id="PF06912">
    <property type="entry name" value="DUF1275"/>
    <property type="match status" value="1"/>
</dbReference>
<comment type="caution">
    <text evidence="2">The sequence shown here is derived from an EMBL/GenBank/DDBJ whole genome shotgun (WGS) entry which is preliminary data.</text>
</comment>